<sequence>MTVQDQAGTIRITFVSTKGETIAYVNPLATDAVAYACAGQLMTLLTEQTAAIVRNRRSAFVE</sequence>
<evidence type="ECO:0000313" key="1">
    <source>
        <dbReference type="EMBL" id="RIE05568.1"/>
    </source>
</evidence>
<gene>
    <name evidence="1" type="ORF">SMC7_07095</name>
</gene>
<dbReference type="OrthoDB" id="9806140at2"/>
<proteinExistence type="predicted"/>
<evidence type="ECO:0000313" key="2">
    <source>
        <dbReference type="Proteomes" id="UP000266328"/>
    </source>
</evidence>
<keyword evidence="2" id="KW-1185">Reference proteome</keyword>
<dbReference type="RefSeq" id="WP_119089655.1">
    <property type="nucleotide sequence ID" value="NZ_QXIS01000035.1"/>
</dbReference>
<dbReference type="Proteomes" id="UP000266328">
    <property type="component" value="Unassembled WGS sequence"/>
</dbReference>
<accession>A0A398CYG6</accession>
<reference evidence="1 2" key="1">
    <citation type="submission" date="2018-09" db="EMBL/GenBank/DDBJ databases">
        <title>Discovery and Ecogenomic Context for Candidatus Cryosericales, a Global Caldiserica Order Active in Thawing Permafrost.</title>
        <authorList>
            <person name="Martinez M.A."/>
            <person name="Woodcroft B.J."/>
            <person name="Ignacio Espinoza J.C."/>
            <person name="Zayed A."/>
            <person name="Singleton C.M."/>
            <person name="Boyd J."/>
            <person name="Li Y.-F."/>
            <person name="Purvine S."/>
            <person name="Maughan H."/>
            <person name="Hodgkins S.B."/>
            <person name="Anderson D."/>
            <person name="Sederholm M."/>
            <person name="Temperton B."/>
            <person name="Saleska S.R."/>
            <person name="Tyson G.W."/>
            <person name="Rich V.I."/>
        </authorList>
    </citation>
    <scope>NUCLEOTIDE SEQUENCE [LARGE SCALE GENOMIC DNA]</scope>
    <source>
        <strain evidence="1 2">SMC7</strain>
    </source>
</reference>
<protein>
    <submittedName>
        <fullName evidence="1">Uncharacterized protein</fullName>
    </submittedName>
</protein>
<organism evidence="1 2">
    <name type="scientific">Candidatus Cryosericum terrychapinii</name>
    <dbReference type="NCBI Taxonomy" id="2290919"/>
    <lineage>
        <taxon>Bacteria</taxon>
        <taxon>Pseudomonadati</taxon>
        <taxon>Caldisericota/Cryosericota group</taxon>
        <taxon>Candidatus Cryosericota</taxon>
        <taxon>Candidatus Cryosericia</taxon>
        <taxon>Candidatus Cryosericales</taxon>
        <taxon>Candidatus Cryosericaceae</taxon>
        <taxon>Candidatus Cryosericum</taxon>
    </lineage>
</organism>
<dbReference type="EMBL" id="QXIS01000035">
    <property type="protein sequence ID" value="RIE05568.1"/>
    <property type="molecule type" value="Genomic_DNA"/>
</dbReference>
<comment type="caution">
    <text evidence="1">The sequence shown here is derived from an EMBL/GenBank/DDBJ whole genome shotgun (WGS) entry which is preliminary data.</text>
</comment>
<name>A0A398CYG6_9BACT</name>
<dbReference type="AlphaFoldDB" id="A0A398CYG6"/>